<dbReference type="RefSeq" id="WP_304421202.1">
    <property type="nucleotide sequence ID" value="NZ_JANCMU010000007.1"/>
</dbReference>
<sequence length="272" mass="31384">MKKALFFILFPILCFGQEFLDDNNQWVYKRLSMRDVSYFQYTWGEETIINNHMLKELEVSLIRYAGDPYGGELTRLEDIALDSYFIKVVNGLVQYYHEATDEFHPMFLLNPEMGEEISMIHSVLFPCADENYPGQEVQTVDSLATEMISNTEINYYTLVDQESLSVGEKVYNQIGGSMSLFPMPSMNCESWDNNLYMPEKIVCFSNNNLNLNFSPSEQIPCSELLNTSEFELQRDNEIRIVPNPILSNFKVVSTFDVEEAIKVYTINGEYAG</sequence>
<keyword evidence="2" id="KW-1185">Reference proteome</keyword>
<evidence type="ECO:0000313" key="1">
    <source>
        <dbReference type="EMBL" id="MDG4946896.1"/>
    </source>
</evidence>
<reference evidence="1" key="1">
    <citation type="submission" date="2022-07" db="EMBL/GenBank/DDBJ databases">
        <title>Description and genome-wide analysis of Profundicola chukchiensis gen. nov., sp. nov., marine bacteria isolated from bottom sediments of the Chukchi Sea.</title>
        <authorList>
            <person name="Romanenko L."/>
            <person name="Otstavnykh N."/>
            <person name="Kurilenko V."/>
            <person name="Eremeev V."/>
            <person name="Velansky P."/>
            <person name="Mikhailov V."/>
            <person name="Isaeva M."/>
        </authorList>
    </citation>
    <scope>NUCLEOTIDE SEQUENCE</scope>
    <source>
        <strain evidence="1">KMM 9713</strain>
    </source>
</reference>
<evidence type="ECO:0000313" key="2">
    <source>
        <dbReference type="Proteomes" id="UP001152599"/>
    </source>
</evidence>
<comment type="caution">
    <text evidence="1">The sequence shown here is derived from an EMBL/GenBank/DDBJ whole genome shotgun (WGS) entry which is preliminary data.</text>
</comment>
<protein>
    <submittedName>
        <fullName evidence="1">Uncharacterized protein</fullName>
    </submittedName>
</protein>
<dbReference type="Proteomes" id="UP001152599">
    <property type="component" value="Unassembled WGS sequence"/>
</dbReference>
<organism evidence="1 2">
    <name type="scientific">Profundicola chukchiensis</name>
    <dbReference type="NCBI Taxonomy" id="2961959"/>
    <lineage>
        <taxon>Bacteria</taxon>
        <taxon>Pseudomonadati</taxon>
        <taxon>Bacteroidota</taxon>
        <taxon>Flavobacteriia</taxon>
        <taxon>Flavobacteriales</taxon>
        <taxon>Weeksellaceae</taxon>
        <taxon>Profundicola</taxon>
    </lineage>
</organism>
<dbReference type="EMBL" id="JANCMU010000007">
    <property type="protein sequence ID" value="MDG4946896.1"/>
    <property type="molecule type" value="Genomic_DNA"/>
</dbReference>
<dbReference type="AlphaFoldDB" id="A0A9X4MXW5"/>
<name>A0A9X4MXW5_9FLAO</name>
<gene>
    <name evidence="1" type="ORF">NMK71_10750</name>
</gene>
<proteinExistence type="predicted"/>
<accession>A0A9X4MXW5</accession>